<keyword evidence="3" id="KW-0032">Aminotransferase</keyword>
<evidence type="ECO:0000256" key="3">
    <source>
        <dbReference type="ARBA" id="ARBA00022576"/>
    </source>
</evidence>
<feature type="domain" description="Aminomethyltransferase C-terminal" evidence="9">
    <location>
        <begin position="293"/>
        <end position="371"/>
    </location>
</feature>
<dbReference type="AlphaFoldDB" id="D9Q0Y8"/>
<dbReference type="GeneID" id="9498801"/>
<dbReference type="HOGENOM" id="CLU_007884_10_2_2"/>
<dbReference type="FunCoup" id="D9Q0Y8">
    <property type="interactions" value="105"/>
</dbReference>
<dbReference type="GO" id="GO:0006546">
    <property type="term" value="P:glycine catabolic process"/>
    <property type="evidence" value="ECO:0007669"/>
    <property type="project" value="InterPro"/>
</dbReference>
<dbReference type="PIRSF" id="PIRSF006487">
    <property type="entry name" value="GcvT"/>
    <property type="match status" value="1"/>
</dbReference>
<dbReference type="GO" id="GO:0032259">
    <property type="term" value="P:methylation"/>
    <property type="evidence" value="ECO:0007669"/>
    <property type="project" value="UniProtKB-KW"/>
</dbReference>
<dbReference type="Pfam" id="PF08669">
    <property type="entry name" value="GCV_T_C"/>
    <property type="match status" value="1"/>
</dbReference>
<keyword evidence="11" id="KW-1185">Reference proteome</keyword>
<comment type="catalytic activity">
    <reaction evidence="6">
        <text>N(6)-[(R)-S(8)-aminomethyldihydrolipoyl]-L-lysyl-[protein] + (6S)-5,6,7,8-tetrahydrofolate = N(6)-[(R)-dihydrolipoyl]-L-lysyl-[protein] + (6R)-5,10-methylene-5,6,7,8-tetrahydrofolate + NH4(+)</text>
        <dbReference type="Rhea" id="RHEA:16945"/>
        <dbReference type="Rhea" id="RHEA-COMP:10475"/>
        <dbReference type="Rhea" id="RHEA-COMP:10492"/>
        <dbReference type="ChEBI" id="CHEBI:15636"/>
        <dbReference type="ChEBI" id="CHEBI:28938"/>
        <dbReference type="ChEBI" id="CHEBI:57453"/>
        <dbReference type="ChEBI" id="CHEBI:83100"/>
        <dbReference type="ChEBI" id="CHEBI:83143"/>
        <dbReference type="EC" id="2.1.2.10"/>
    </reaction>
</comment>
<dbReference type="InParanoid" id="D9Q0Y8"/>
<dbReference type="PANTHER" id="PTHR43757">
    <property type="entry name" value="AMINOMETHYLTRANSFERASE"/>
    <property type="match status" value="1"/>
</dbReference>
<dbReference type="GO" id="GO:0005960">
    <property type="term" value="C:glycine cleavage complex"/>
    <property type="evidence" value="ECO:0007669"/>
    <property type="project" value="InterPro"/>
</dbReference>
<sequence length="374" mass="41197">MSLALRTVQLSSLHEGLGASFGEFAGWSVPMVYTSTMEEHMAVRTDVGIFDISHMGRLRLTGPDAAELLEIVFTKKVSATKEGFMSGPTLALTELARVIDDEMWYRVSDNEWLAVPNAAVTERMKSHLQQAASSRGLKVSLEDLTSTYAMLAIQGPRSPEVMERMGLKEAGSLKPLQFLLNVGLGDARAFLVSRSGWTGEDGFEVWAAPGDAERIYRKALELGAKPVGIAARDTLRIEMGFVLGGNEYGEDPLKFPCALSLRYGLGAIDWGKRGFIGEEALRACRREGLRWVRVGFEMKKSSARFIPRNGYKVMVDDVEVGWVTSGTFSPVLQRGVGQGYLDVRYAVFGETVTIVDERGRSGEAKIVDFPLIRR</sequence>
<comment type="similarity">
    <text evidence="1">Belongs to the GcvT family.</text>
</comment>
<dbReference type="InterPro" id="IPR028896">
    <property type="entry name" value="GcvT/YgfZ/DmdA"/>
</dbReference>
<dbReference type="SUPFAM" id="SSF101790">
    <property type="entry name" value="Aminomethyltransferase beta-barrel domain"/>
    <property type="match status" value="1"/>
</dbReference>
<feature type="domain" description="GCVT N-terminal" evidence="8">
    <location>
        <begin position="12"/>
        <end position="251"/>
    </location>
</feature>
<dbReference type="InterPro" id="IPR027266">
    <property type="entry name" value="TrmE/GcvT-like"/>
</dbReference>
<evidence type="ECO:0000313" key="10">
    <source>
        <dbReference type="EMBL" id="ADL18976.1"/>
    </source>
</evidence>
<evidence type="ECO:0000256" key="7">
    <source>
        <dbReference type="PIRSR" id="PIRSR006487-1"/>
    </source>
</evidence>
<evidence type="ECO:0000256" key="1">
    <source>
        <dbReference type="ARBA" id="ARBA00008609"/>
    </source>
</evidence>
<evidence type="ECO:0000256" key="2">
    <source>
        <dbReference type="ARBA" id="ARBA00012616"/>
    </source>
</evidence>
<proteinExistence type="inferred from homology"/>
<dbReference type="InterPro" id="IPR006223">
    <property type="entry name" value="GcvT"/>
</dbReference>
<organism evidence="10 11">
    <name type="scientific">Acidilobus saccharovorans (strain DSM 16705 / JCM 18335 / VKM B-2471 / 345-15)</name>
    <dbReference type="NCBI Taxonomy" id="666510"/>
    <lineage>
        <taxon>Archaea</taxon>
        <taxon>Thermoproteota</taxon>
        <taxon>Thermoprotei</taxon>
        <taxon>Acidilobales</taxon>
        <taxon>Acidilobaceae</taxon>
        <taxon>Acidilobus</taxon>
    </lineage>
</organism>
<dbReference type="InterPro" id="IPR029043">
    <property type="entry name" value="GcvT/YgfZ_C"/>
</dbReference>
<dbReference type="GO" id="GO:0004047">
    <property type="term" value="F:aminomethyltransferase activity"/>
    <property type="evidence" value="ECO:0007669"/>
    <property type="project" value="UniProtKB-EC"/>
</dbReference>
<feature type="binding site" evidence="7">
    <location>
        <position position="204"/>
    </location>
    <ligand>
        <name>substrate</name>
    </ligand>
</feature>
<dbReference type="InterPro" id="IPR013977">
    <property type="entry name" value="GcvT_C"/>
</dbReference>
<dbReference type="EMBL" id="CP001742">
    <property type="protein sequence ID" value="ADL18976.1"/>
    <property type="molecule type" value="Genomic_DNA"/>
</dbReference>
<evidence type="ECO:0000259" key="9">
    <source>
        <dbReference type="Pfam" id="PF08669"/>
    </source>
</evidence>
<dbReference type="Pfam" id="PF01571">
    <property type="entry name" value="GCV_T"/>
    <property type="match status" value="1"/>
</dbReference>
<dbReference type="KEGG" id="asc:ASAC_0569"/>
<reference evidence="10 11" key="1">
    <citation type="journal article" date="2010" name="Appl. Environ. Microbiol.">
        <title>The genome sequence of the crenarchaeon Acidilobus saccharovorans supports a new order, Acidilobales, and suggests an important ecological role in terrestrial acidic hot springs.</title>
        <authorList>
            <person name="Mardanov A.V."/>
            <person name="Svetlitchnyi V.A."/>
            <person name="Beletsky A.V."/>
            <person name="Prokofeva M.I."/>
            <person name="Bonch-Osmolovskaya E.A."/>
            <person name="Ravin N.V."/>
            <person name="Skryabin K.G."/>
        </authorList>
    </citation>
    <scope>NUCLEOTIDE SEQUENCE [LARGE SCALE GENOMIC DNA]</scope>
    <source>
        <strain evidence="11">DSM 16705 / JCM 18335 / VKM B-2471 / 345-15</strain>
    </source>
</reference>
<evidence type="ECO:0000256" key="4">
    <source>
        <dbReference type="ARBA" id="ARBA00022679"/>
    </source>
</evidence>
<keyword evidence="4 10" id="KW-0808">Transferase</keyword>
<dbReference type="InterPro" id="IPR006222">
    <property type="entry name" value="GCVT_N"/>
</dbReference>
<evidence type="ECO:0000259" key="8">
    <source>
        <dbReference type="Pfam" id="PF01571"/>
    </source>
</evidence>
<dbReference type="PANTHER" id="PTHR43757:SF2">
    <property type="entry name" value="AMINOMETHYLTRANSFERASE, MITOCHONDRIAL"/>
    <property type="match status" value="1"/>
</dbReference>
<evidence type="ECO:0000256" key="5">
    <source>
        <dbReference type="ARBA" id="ARBA00031395"/>
    </source>
</evidence>
<evidence type="ECO:0000313" key="11">
    <source>
        <dbReference type="Proteomes" id="UP000000346"/>
    </source>
</evidence>
<gene>
    <name evidence="10" type="ordered locus">ASAC_0569</name>
</gene>
<dbReference type="Proteomes" id="UP000000346">
    <property type="component" value="Chromosome"/>
</dbReference>
<name>D9Q0Y8_ACIS3</name>
<protein>
    <recommendedName>
        <fullName evidence="2">aminomethyltransferase</fullName>
        <ecNumber evidence="2">2.1.2.10</ecNumber>
    </recommendedName>
    <alternativeName>
        <fullName evidence="5">Glycine cleavage system T protein</fullName>
    </alternativeName>
</protein>
<accession>D9Q0Y8</accession>
<dbReference type="NCBIfam" id="TIGR00528">
    <property type="entry name" value="gcvT"/>
    <property type="match status" value="1"/>
</dbReference>
<dbReference type="GO" id="GO:0008483">
    <property type="term" value="F:transaminase activity"/>
    <property type="evidence" value="ECO:0007669"/>
    <property type="project" value="UniProtKB-KW"/>
</dbReference>
<dbReference type="RefSeq" id="WP_013266488.1">
    <property type="nucleotide sequence ID" value="NC_014374.1"/>
</dbReference>
<dbReference type="NCBIfam" id="NF001567">
    <property type="entry name" value="PRK00389.1"/>
    <property type="match status" value="1"/>
</dbReference>
<dbReference type="STRING" id="666510.ASAC_0569"/>
<dbReference type="eggNOG" id="arCOG00756">
    <property type="taxonomic scope" value="Archaea"/>
</dbReference>
<evidence type="ECO:0000256" key="6">
    <source>
        <dbReference type="ARBA" id="ARBA00047665"/>
    </source>
</evidence>
<dbReference type="GO" id="GO:0008168">
    <property type="term" value="F:methyltransferase activity"/>
    <property type="evidence" value="ECO:0007669"/>
    <property type="project" value="UniProtKB-KW"/>
</dbReference>
<keyword evidence="10" id="KW-0489">Methyltransferase</keyword>
<dbReference type="EC" id="2.1.2.10" evidence="2"/>
<dbReference type="Gene3D" id="3.30.1360.120">
    <property type="entry name" value="Probable tRNA modification gtpase trme, domain 1"/>
    <property type="match status" value="1"/>
</dbReference>
<dbReference type="SUPFAM" id="SSF103025">
    <property type="entry name" value="Folate-binding domain"/>
    <property type="match status" value="1"/>
</dbReference>